<gene>
    <name evidence="1" type="ORF">NDK43_23830</name>
</gene>
<keyword evidence="2" id="KW-1185">Reference proteome</keyword>
<sequence>MYAPGHITREEEAKLPFFNDHKEAREWFKEKYGDSFILTSSEMIDDQICYFYYLILDRKVFEAGEKEMESKGIMTDVIKFMGSYQEIQIMEDGSAHIVH</sequence>
<evidence type="ECO:0000313" key="1">
    <source>
        <dbReference type="EMBL" id="MCM2534814.1"/>
    </source>
</evidence>
<protein>
    <recommendedName>
        <fullName evidence="3">DUF4242 domain-containing protein</fullName>
    </recommendedName>
</protein>
<accession>A0ABT0WFH7</accession>
<dbReference type="Proteomes" id="UP001523262">
    <property type="component" value="Unassembled WGS sequence"/>
</dbReference>
<evidence type="ECO:0008006" key="3">
    <source>
        <dbReference type="Google" id="ProtNLM"/>
    </source>
</evidence>
<evidence type="ECO:0000313" key="2">
    <source>
        <dbReference type="Proteomes" id="UP001523262"/>
    </source>
</evidence>
<proteinExistence type="predicted"/>
<dbReference type="EMBL" id="JAMQCR010000002">
    <property type="protein sequence ID" value="MCM2534814.1"/>
    <property type="molecule type" value="Genomic_DNA"/>
</dbReference>
<organism evidence="1 2">
    <name type="scientific">Neobacillus pocheonensis</name>
    <dbReference type="NCBI Taxonomy" id="363869"/>
    <lineage>
        <taxon>Bacteria</taxon>
        <taxon>Bacillati</taxon>
        <taxon>Bacillota</taxon>
        <taxon>Bacilli</taxon>
        <taxon>Bacillales</taxon>
        <taxon>Bacillaceae</taxon>
        <taxon>Neobacillus</taxon>
    </lineage>
</organism>
<comment type="caution">
    <text evidence="1">The sequence shown here is derived from an EMBL/GenBank/DDBJ whole genome shotgun (WGS) entry which is preliminary data.</text>
</comment>
<reference evidence="1 2" key="1">
    <citation type="submission" date="2022-06" db="EMBL/GenBank/DDBJ databases">
        <authorList>
            <person name="Jeon C.O."/>
        </authorList>
    </citation>
    <scope>NUCLEOTIDE SEQUENCE [LARGE SCALE GENOMIC DNA]</scope>
    <source>
        <strain evidence="1 2">KCTC 13943</strain>
    </source>
</reference>
<name>A0ABT0WFH7_9BACI</name>